<name>A0A379PR64_9NOCA</name>
<organism evidence="1 2">
    <name type="scientific">Rhodococcus gordoniae</name>
    <dbReference type="NCBI Taxonomy" id="223392"/>
    <lineage>
        <taxon>Bacteria</taxon>
        <taxon>Bacillati</taxon>
        <taxon>Actinomycetota</taxon>
        <taxon>Actinomycetes</taxon>
        <taxon>Mycobacteriales</taxon>
        <taxon>Nocardiaceae</taxon>
        <taxon>Rhodococcus</taxon>
    </lineage>
</organism>
<dbReference type="Proteomes" id="UP000254569">
    <property type="component" value="Unassembled WGS sequence"/>
</dbReference>
<protein>
    <submittedName>
        <fullName evidence="1">Uncharacterized protein</fullName>
    </submittedName>
</protein>
<accession>A0A379PR64</accession>
<dbReference type="AlphaFoldDB" id="A0A379PR64"/>
<dbReference type="RefSeq" id="WP_064065084.1">
    <property type="nucleotide sequence ID" value="NZ_LPZN01000052.1"/>
</dbReference>
<proteinExistence type="predicted"/>
<sequence length="71" mass="8437">MTTPAPVQTLELPDQWCDYNGCTTEATHTDGEWVMCPHHEERAYRTTTYWRPILRWTTRPGPHWPVFTAEY</sequence>
<gene>
    <name evidence="1" type="ORF">NCTC13296_04459</name>
</gene>
<reference evidence="1 2" key="1">
    <citation type="submission" date="2018-06" db="EMBL/GenBank/DDBJ databases">
        <authorList>
            <consortium name="Pathogen Informatics"/>
            <person name="Doyle S."/>
        </authorList>
    </citation>
    <scope>NUCLEOTIDE SEQUENCE [LARGE SCALE GENOMIC DNA]</scope>
    <source>
        <strain evidence="1 2">NCTC13296</strain>
    </source>
</reference>
<dbReference type="OrthoDB" id="4467254at2"/>
<dbReference type="EMBL" id="UGVI01000003">
    <property type="protein sequence ID" value="SUF09261.1"/>
    <property type="molecule type" value="Genomic_DNA"/>
</dbReference>
<evidence type="ECO:0000313" key="2">
    <source>
        <dbReference type="Proteomes" id="UP000254569"/>
    </source>
</evidence>
<evidence type="ECO:0000313" key="1">
    <source>
        <dbReference type="EMBL" id="SUF09261.1"/>
    </source>
</evidence>
<keyword evidence="2" id="KW-1185">Reference proteome</keyword>